<proteinExistence type="predicted"/>
<evidence type="ECO:0000313" key="2">
    <source>
        <dbReference type="Proteomes" id="UP000033980"/>
    </source>
</evidence>
<organism evidence="1 2">
    <name type="scientific">Candidatus Collierbacteria bacterium GW2011_GWC2_43_12</name>
    <dbReference type="NCBI Taxonomy" id="1618390"/>
    <lineage>
        <taxon>Bacteria</taxon>
        <taxon>Candidatus Collieribacteriota</taxon>
    </lineage>
</organism>
<gene>
    <name evidence="1" type="ORF">UV68_C0001G0069</name>
</gene>
<dbReference type="Proteomes" id="UP000033980">
    <property type="component" value="Unassembled WGS sequence"/>
</dbReference>
<comment type="caution">
    <text evidence="1">The sequence shown here is derived from an EMBL/GenBank/DDBJ whole genome shotgun (WGS) entry which is preliminary data.</text>
</comment>
<dbReference type="AlphaFoldDB" id="A0A0G1G7J8"/>
<name>A0A0G1G7J8_9BACT</name>
<accession>A0A0G1G7J8</accession>
<protein>
    <submittedName>
        <fullName evidence="1">Uncharacterized protein</fullName>
    </submittedName>
</protein>
<evidence type="ECO:0000313" key="1">
    <source>
        <dbReference type="EMBL" id="KKS94928.1"/>
    </source>
</evidence>
<sequence>METKRKDTIIIIEKYSKNIDWYLKNYGVENEESLSIDQKSSLFIEAAQAFFEMEVSLYDFALIGLRLWSSLNDEEKETPIGWAMYSANEAEFQLHQRQLNSGHADSFRNSLNSIEMVLNSSKK</sequence>
<dbReference type="EMBL" id="LCFK01000001">
    <property type="protein sequence ID" value="KKS94928.1"/>
    <property type="molecule type" value="Genomic_DNA"/>
</dbReference>
<reference evidence="1 2" key="1">
    <citation type="journal article" date="2015" name="Nature">
        <title>rRNA introns, odd ribosomes, and small enigmatic genomes across a large radiation of phyla.</title>
        <authorList>
            <person name="Brown C.T."/>
            <person name="Hug L.A."/>
            <person name="Thomas B.C."/>
            <person name="Sharon I."/>
            <person name="Castelle C.J."/>
            <person name="Singh A."/>
            <person name="Wilkins M.J."/>
            <person name="Williams K.H."/>
            <person name="Banfield J.F."/>
        </authorList>
    </citation>
    <scope>NUCLEOTIDE SEQUENCE [LARGE SCALE GENOMIC DNA]</scope>
</reference>